<organism evidence="13 14">
    <name type="scientific">Ferrovibrio xuzhouensis</name>
    <dbReference type="NCBI Taxonomy" id="1576914"/>
    <lineage>
        <taxon>Bacteria</taxon>
        <taxon>Pseudomonadati</taxon>
        <taxon>Pseudomonadota</taxon>
        <taxon>Alphaproteobacteria</taxon>
        <taxon>Rhodospirillales</taxon>
        <taxon>Rhodospirillaceae</taxon>
        <taxon>Ferrovibrio</taxon>
    </lineage>
</organism>
<keyword evidence="4 9" id="KW-0677">Repeat</keyword>
<keyword evidence="3 9" id="KW-0479">Metal-binding</keyword>
<feature type="binding site" evidence="9">
    <location>
        <position position="207"/>
    </location>
    <ligand>
        <name>Zn(2+)</name>
        <dbReference type="ChEBI" id="CHEBI:29105"/>
        <label>1</label>
    </ligand>
</feature>
<keyword evidence="7 9" id="KW-0346">Stress response</keyword>
<reference evidence="14" key="1">
    <citation type="journal article" date="2019" name="Int. J. Syst. Evol. Microbiol.">
        <title>The Global Catalogue of Microorganisms (GCM) 10K type strain sequencing project: providing services to taxonomists for standard genome sequencing and annotation.</title>
        <authorList>
            <consortium name="The Broad Institute Genomics Platform"/>
            <consortium name="The Broad Institute Genome Sequencing Center for Infectious Disease"/>
            <person name="Wu L."/>
            <person name="Ma J."/>
        </authorList>
    </citation>
    <scope>NUCLEOTIDE SEQUENCE [LARGE SCALE GENOMIC DNA]</scope>
    <source>
        <strain evidence="14">KCTC 42182</strain>
    </source>
</reference>
<evidence type="ECO:0000313" key="13">
    <source>
        <dbReference type="EMBL" id="MFC3676350.1"/>
    </source>
</evidence>
<comment type="similarity">
    <text evidence="9">Belongs to the DnaJ family.</text>
</comment>
<comment type="domain">
    <text evidence="9">The J domain is necessary and sufficient to stimulate DnaK ATPase activity. Zinc center 1 plays an important role in the autonomous, DnaK-independent chaperone activity of DnaJ. Zinc center 2 is essential for interaction with DnaK and for DnaJ activity.</text>
</comment>
<comment type="cofactor">
    <cofactor evidence="9">
        <name>Zn(2+)</name>
        <dbReference type="ChEBI" id="CHEBI:29105"/>
    </cofactor>
    <text evidence="9">Binds 2 Zn(2+) ions per monomer.</text>
</comment>
<dbReference type="RefSeq" id="WP_379726797.1">
    <property type="nucleotide sequence ID" value="NZ_JBHRYJ010000002.1"/>
</dbReference>
<dbReference type="EMBL" id="JBHRYJ010000002">
    <property type="protein sequence ID" value="MFC3676350.1"/>
    <property type="molecule type" value="Genomic_DNA"/>
</dbReference>
<evidence type="ECO:0000256" key="8">
    <source>
        <dbReference type="ARBA" id="ARBA00023186"/>
    </source>
</evidence>
<dbReference type="InterPro" id="IPR001623">
    <property type="entry name" value="DnaJ_domain"/>
</dbReference>
<evidence type="ECO:0000259" key="11">
    <source>
        <dbReference type="PROSITE" id="PS50076"/>
    </source>
</evidence>
<dbReference type="Pfam" id="PF00226">
    <property type="entry name" value="DnaJ"/>
    <property type="match status" value="1"/>
</dbReference>
<sequence length="384" mass="41321">MSTKRDYYEILGVQRGTGAEELKKAYRKLAMQFHPDRNPGDKEAEARFKELSEAYDVLKDDQKRAAYDQYGHAAFEGGRGPGGPGGAGFDFTSFSDIFDDLFGEFMGGRGGPGGRGNANRGSDLRYNLEITLEDCYRGKNAKIRVPTSIACEACDGSGAEAGQQPIACPTCKGHGKVRAQQGFFTIERTCPTCGGAGRVIEKPCKACGGAGRVHNEKTLEVDIPPGVDEGNRIRLAGEGEAGIRGGQAGDLYVFLSVQPHRLFRRDGQNLHCRVPVSMTTAALGGQIEVPTLDGGKARVTIPGGSQTGKQFRLRGKGMPSLQQSGFGSGHGDLYIQVMVETPVKLNKRQRELLEEFATLEDEESSPESSGFFAKVKEMLAGKAE</sequence>
<evidence type="ECO:0000256" key="10">
    <source>
        <dbReference type="PROSITE-ProRule" id="PRU00546"/>
    </source>
</evidence>
<dbReference type="SMART" id="SM00271">
    <property type="entry name" value="DnaJ"/>
    <property type="match status" value="1"/>
</dbReference>
<dbReference type="Pfam" id="PF00684">
    <property type="entry name" value="DnaJ_CXXCXGXG"/>
    <property type="match status" value="1"/>
</dbReference>
<dbReference type="CDD" id="cd10747">
    <property type="entry name" value="DnaJ_C"/>
    <property type="match status" value="1"/>
</dbReference>
<comment type="caution">
    <text evidence="13">The sequence shown here is derived from an EMBL/GenBank/DDBJ whole genome shotgun (WGS) entry which is preliminary data.</text>
</comment>
<gene>
    <name evidence="9 13" type="primary">dnaJ</name>
    <name evidence="13" type="ORF">ACFOOQ_12400</name>
</gene>
<dbReference type="Gene3D" id="1.10.287.110">
    <property type="entry name" value="DnaJ domain"/>
    <property type="match status" value="1"/>
</dbReference>
<comment type="function">
    <text evidence="9">Participates actively in the response to hyperosmotic and heat shock by preventing the aggregation of stress-denatured proteins and by disaggregating proteins, also in an autonomous, DnaK-independent fashion. Unfolded proteins bind initially to DnaJ; upon interaction with the DnaJ-bound protein, DnaK hydrolyzes its bound ATP, resulting in the formation of a stable complex. GrpE releases ADP from DnaK; ATP binding to DnaK triggers the release of the substrate protein, thus completing the reaction cycle. Several rounds of ATP-dependent interactions between DnaJ, DnaK and GrpE are required for fully efficient folding. Also involved, together with DnaK and GrpE, in the DNA replication of plasmids through activation of initiation proteins.</text>
</comment>
<dbReference type="Proteomes" id="UP001595711">
    <property type="component" value="Unassembled WGS sequence"/>
</dbReference>
<name>A0ABV7VFW0_9PROT</name>
<feature type="repeat" description="CXXCXGXG motif" evidence="9">
    <location>
        <begin position="190"/>
        <end position="197"/>
    </location>
</feature>
<feature type="zinc finger region" description="CR-type" evidence="10">
    <location>
        <begin position="138"/>
        <end position="216"/>
    </location>
</feature>
<dbReference type="InterPro" id="IPR008971">
    <property type="entry name" value="HSP40/DnaJ_pept-bd"/>
</dbReference>
<evidence type="ECO:0000256" key="6">
    <source>
        <dbReference type="ARBA" id="ARBA00022833"/>
    </source>
</evidence>
<dbReference type="PROSITE" id="PS51188">
    <property type="entry name" value="ZF_CR"/>
    <property type="match status" value="1"/>
</dbReference>
<keyword evidence="13" id="KW-0560">Oxidoreductase</keyword>
<dbReference type="SUPFAM" id="SSF57938">
    <property type="entry name" value="DnaJ/Hsp40 cysteine-rich domain"/>
    <property type="match status" value="1"/>
</dbReference>
<feature type="binding site" evidence="9">
    <location>
        <position position="171"/>
    </location>
    <ligand>
        <name>Zn(2+)</name>
        <dbReference type="ChEBI" id="CHEBI:29105"/>
        <label>2</label>
    </ligand>
</feature>
<keyword evidence="5 9" id="KW-0863">Zinc-finger</keyword>
<feature type="domain" description="J" evidence="11">
    <location>
        <begin position="6"/>
        <end position="71"/>
    </location>
</feature>
<dbReference type="InterPro" id="IPR001305">
    <property type="entry name" value="HSP_DnaJ_Cys-rich_dom"/>
</dbReference>
<evidence type="ECO:0000256" key="4">
    <source>
        <dbReference type="ARBA" id="ARBA00022737"/>
    </source>
</evidence>
<evidence type="ECO:0000256" key="2">
    <source>
        <dbReference type="ARBA" id="ARBA00022705"/>
    </source>
</evidence>
<evidence type="ECO:0000256" key="9">
    <source>
        <dbReference type="HAMAP-Rule" id="MF_01152"/>
    </source>
</evidence>
<dbReference type="InterPro" id="IPR012724">
    <property type="entry name" value="DnaJ"/>
</dbReference>
<evidence type="ECO:0000256" key="5">
    <source>
        <dbReference type="ARBA" id="ARBA00022771"/>
    </source>
</evidence>
<dbReference type="SUPFAM" id="SSF49493">
    <property type="entry name" value="HSP40/DnaJ peptide-binding domain"/>
    <property type="match status" value="2"/>
</dbReference>
<protein>
    <recommendedName>
        <fullName evidence="9">Chaperone protein DnaJ</fullName>
    </recommendedName>
</protein>
<feature type="repeat" description="CXXCXGXG motif" evidence="9">
    <location>
        <begin position="204"/>
        <end position="211"/>
    </location>
</feature>
<keyword evidence="1 9" id="KW-0963">Cytoplasm</keyword>
<feature type="binding site" evidence="9">
    <location>
        <position position="168"/>
    </location>
    <ligand>
        <name>Zn(2+)</name>
        <dbReference type="ChEBI" id="CHEBI:29105"/>
        <label>2</label>
    </ligand>
</feature>
<dbReference type="InterPro" id="IPR036869">
    <property type="entry name" value="J_dom_sf"/>
</dbReference>
<evidence type="ECO:0000313" key="14">
    <source>
        <dbReference type="Proteomes" id="UP001595711"/>
    </source>
</evidence>
<feature type="repeat" description="CXXCXGXG motif" evidence="9">
    <location>
        <begin position="168"/>
        <end position="175"/>
    </location>
</feature>
<dbReference type="PANTHER" id="PTHR43096:SF48">
    <property type="entry name" value="CHAPERONE PROTEIN DNAJ"/>
    <property type="match status" value="1"/>
</dbReference>
<dbReference type="CDD" id="cd10719">
    <property type="entry name" value="DnaJ_zf"/>
    <property type="match status" value="1"/>
</dbReference>
<evidence type="ECO:0000259" key="12">
    <source>
        <dbReference type="PROSITE" id="PS51188"/>
    </source>
</evidence>
<comment type="subcellular location">
    <subcellularLocation>
        <location evidence="9">Cytoplasm</location>
    </subcellularLocation>
</comment>
<evidence type="ECO:0000256" key="1">
    <source>
        <dbReference type="ARBA" id="ARBA00022490"/>
    </source>
</evidence>
<accession>A0ABV7VFW0</accession>
<dbReference type="SUPFAM" id="SSF46565">
    <property type="entry name" value="Chaperone J-domain"/>
    <property type="match status" value="1"/>
</dbReference>
<dbReference type="PROSITE" id="PS00636">
    <property type="entry name" value="DNAJ_1"/>
    <property type="match status" value="1"/>
</dbReference>
<feature type="repeat" description="CXXCXGXG motif" evidence="9">
    <location>
        <begin position="151"/>
        <end position="158"/>
    </location>
</feature>
<evidence type="ECO:0000256" key="7">
    <source>
        <dbReference type="ARBA" id="ARBA00023016"/>
    </source>
</evidence>
<feature type="binding site" evidence="9">
    <location>
        <position position="151"/>
    </location>
    <ligand>
        <name>Zn(2+)</name>
        <dbReference type="ChEBI" id="CHEBI:29105"/>
        <label>1</label>
    </ligand>
</feature>
<dbReference type="NCBIfam" id="TIGR02349">
    <property type="entry name" value="DnaJ_bact"/>
    <property type="match status" value="1"/>
</dbReference>
<dbReference type="PRINTS" id="PR00625">
    <property type="entry name" value="JDOMAIN"/>
</dbReference>
<keyword evidence="2 9" id="KW-0235">DNA replication</keyword>
<dbReference type="GO" id="GO:0016491">
    <property type="term" value="F:oxidoreductase activity"/>
    <property type="evidence" value="ECO:0007669"/>
    <property type="project" value="UniProtKB-KW"/>
</dbReference>
<keyword evidence="14" id="KW-1185">Reference proteome</keyword>
<feature type="binding site" evidence="9">
    <location>
        <position position="190"/>
    </location>
    <ligand>
        <name>Zn(2+)</name>
        <dbReference type="ChEBI" id="CHEBI:29105"/>
        <label>2</label>
    </ligand>
</feature>
<dbReference type="InterPro" id="IPR018253">
    <property type="entry name" value="DnaJ_domain_CS"/>
</dbReference>
<proteinExistence type="inferred from homology"/>
<feature type="binding site" evidence="9">
    <location>
        <position position="204"/>
    </location>
    <ligand>
        <name>Zn(2+)</name>
        <dbReference type="ChEBI" id="CHEBI:29105"/>
        <label>1</label>
    </ligand>
</feature>
<keyword evidence="8 9" id="KW-0143">Chaperone</keyword>
<dbReference type="Gene3D" id="2.10.230.10">
    <property type="entry name" value="Heat shock protein DnaJ, cysteine-rich domain"/>
    <property type="match status" value="1"/>
</dbReference>
<feature type="binding site" evidence="9">
    <location>
        <position position="154"/>
    </location>
    <ligand>
        <name>Zn(2+)</name>
        <dbReference type="ChEBI" id="CHEBI:29105"/>
        <label>1</label>
    </ligand>
</feature>
<comment type="subunit">
    <text evidence="9">Homodimer.</text>
</comment>
<dbReference type="Gene3D" id="2.60.260.20">
    <property type="entry name" value="Urease metallochaperone UreE, N-terminal domain"/>
    <property type="match status" value="2"/>
</dbReference>
<dbReference type="InterPro" id="IPR036410">
    <property type="entry name" value="HSP_DnaJ_Cys-rich_dom_sf"/>
</dbReference>
<keyword evidence="6 9" id="KW-0862">Zinc</keyword>
<dbReference type="CDD" id="cd06257">
    <property type="entry name" value="DnaJ"/>
    <property type="match status" value="1"/>
</dbReference>
<evidence type="ECO:0000256" key="3">
    <source>
        <dbReference type="ARBA" id="ARBA00022723"/>
    </source>
</evidence>
<dbReference type="InterPro" id="IPR002939">
    <property type="entry name" value="DnaJ_C"/>
</dbReference>
<dbReference type="PANTHER" id="PTHR43096">
    <property type="entry name" value="DNAJ HOMOLOG 1, MITOCHONDRIAL-RELATED"/>
    <property type="match status" value="1"/>
</dbReference>
<dbReference type="NCBIfam" id="NF008035">
    <property type="entry name" value="PRK10767.1"/>
    <property type="match status" value="1"/>
</dbReference>
<dbReference type="Pfam" id="PF01556">
    <property type="entry name" value="DnaJ_C"/>
    <property type="match status" value="1"/>
</dbReference>
<dbReference type="HAMAP" id="MF_01152">
    <property type="entry name" value="DnaJ"/>
    <property type="match status" value="1"/>
</dbReference>
<dbReference type="PROSITE" id="PS50076">
    <property type="entry name" value="DNAJ_2"/>
    <property type="match status" value="1"/>
</dbReference>
<feature type="domain" description="CR-type" evidence="12">
    <location>
        <begin position="138"/>
        <end position="216"/>
    </location>
</feature>
<feature type="binding site" evidence="9">
    <location>
        <position position="193"/>
    </location>
    <ligand>
        <name>Zn(2+)</name>
        <dbReference type="ChEBI" id="CHEBI:29105"/>
        <label>2</label>
    </ligand>
</feature>